<dbReference type="EMBL" id="CP047289">
    <property type="protein sequence ID" value="QUS35764.1"/>
    <property type="molecule type" value="Genomic_DNA"/>
</dbReference>
<keyword evidence="2" id="KW-1185">Reference proteome</keyword>
<dbReference type="AlphaFoldDB" id="A0A8J8MSP8"/>
<proteinExistence type="predicted"/>
<protein>
    <submittedName>
        <fullName evidence="1">Uncharacterized protein</fullName>
    </submittedName>
</protein>
<sequence length="62" mass="6262">MNTAAATLAAASPLNLLSRIEAACHMFAAAARVAFAFEARRNPEVGDLAVLGINPAAVPNAA</sequence>
<dbReference type="RefSeq" id="WP_211785014.1">
    <property type="nucleotide sequence ID" value="NZ_CP047289.1"/>
</dbReference>
<dbReference type="Proteomes" id="UP000679284">
    <property type="component" value="Chromosome"/>
</dbReference>
<evidence type="ECO:0000313" key="2">
    <source>
        <dbReference type="Proteomes" id="UP000679284"/>
    </source>
</evidence>
<dbReference type="KEGG" id="fap:GR316_05520"/>
<organism evidence="1 2">
    <name type="scientific">Falsirhodobacter algicola</name>
    <dbReference type="NCBI Taxonomy" id="2692330"/>
    <lineage>
        <taxon>Bacteria</taxon>
        <taxon>Pseudomonadati</taxon>
        <taxon>Pseudomonadota</taxon>
        <taxon>Alphaproteobacteria</taxon>
        <taxon>Rhodobacterales</taxon>
        <taxon>Paracoccaceae</taxon>
        <taxon>Falsirhodobacter</taxon>
    </lineage>
</organism>
<name>A0A8J8MSP8_9RHOB</name>
<gene>
    <name evidence="1" type="ORF">GR316_05520</name>
</gene>
<reference evidence="1" key="1">
    <citation type="submission" date="2020-01" db="EMBL/GenBank/DDBJ databases">
        <authorList>
            <person name="Yang Y."/>
            <person name="Kwon Y.M."/>
        </authorList>
    </citation>
    <scope>NUCLEOTIDE SEQUENCE</scope>
    <source>
        <strain evidence="1">PG104</strain>
    </source>
</reference>
<evidence type="ECO:0000313" key="1">
    <source>
        <dbReference type="EMBL" id="QUS35764.1"/>
    </source>
</evidence>
<accession>A0A8J8MSP8</accession>